<dbReference type="InterPro" id="IPR001537">
    <property type="entry name" value="SpoU_MeTrfase"/>
</dbReference>
<keyword evidence="1" id="KW-0489">Methyltransferase</keyword>
<evidence type="ECO:0000313" key="5">
    <source>
        <dbReference type="EMBL" id="KAK9847311.1"/>
    </source>
</evidence>
<evidence type="ECO:0000313" key="6">
    <source>
        <dbReference type="Proteomes" id="UP001485043"/>
    </source>
</evidence>
<gene>
    <name evidence="5" type="ORF">WJX84_002116</name>
</gene>
<dbReference type="SUPFAM" id="SSF75217">
    <property type="entry name" value="alpha/beta knot"/>
    <property type="match status" value="1"/>
</dbReference>
<dbReference type="GO" id="GO:0003723">
    <property type="term" value="F:RNA binding"/>
    <property type="evidence" value="ECO:0007669"/>
    <property type="project" value="InterPro"/>
</dbReference>
<evidence type="ECO:0000256" key="1">
    <source>
        <dbReference type="ARBA" id="ARBA00022603"/>
    </source>
</evidence>
<feature type="non-terminal residue" evidence="5">
    <location>
        <position position="1"/>
    </location>
</feature>
<evidence type="ECO:0000256" key="2">
    <source>
        <dbReference type="ARBA" id="ARBA00022679"/>
    </source>
</evidence>
<feature type="domain" description="tRNA/rRNA methyltransferase SpoU type" evidence="4">
    <location>
        <begin position="1105"/>
        <end position="1181"/>
    </location>
</feature>
<dbReference type="PANTHER" id="PTHR12029">
    <property type="entry name" value="RNA METHYLTRANSFERASE"/>
    <property type="match status" value="1"/>
</dbReference>
<sequence length="1198" mass="131101">VQRFALIEFFKAQWTPEAAQAVDSTLTSAFVLPALICTGGALSSEAAAFFEQFTRMLPPDRQLERAALGKQRSASPGLAGRESERVMQQLRGIAAQYSTHGNLRCARSVWHGVILTAFTSCPAGTVPVENVAQLLGEIPLADMHGPLQQLAQRWLIPEAAADSTPWLVQGIQDMMASFFRSTPCEARKVLSRSEFDTWASEAERIAKLIKIGSKASSVENEAIFVELEMRIQALYRPYLPRGVPERTLLLLASVIQATLAADMLKSQQAGQSWWVQRFAELGRRTCDTMSSFSSSAVQAFWQVWQATDIEAGVDLPQEGRPIPFASLESAQAALPPHMWSHLKHAQLALQISLDLAHILLVSDTAQIRSPGSSRRSSGSSSYSRGQAFSASLRSQRSSLAEVAQSLLRPATMFLQNFGGCPLPKPSAPTSSSAPLVAKQAALQEGVQQACLECVQLSCARIGRHKLPVSSVRMEPLLSEALRYMNMDQGAAGTQYRPSDPAFCWNLLGSIVSLTSGPFAADQVPSRRTPARMQQNDELSTSLWLELFCMHAEALDTADHPSVIRILHTLRRLLGQLLHQPNLIPDASNEAREELHNEQGPFHWAFEKLMGVGRRSLRMAAATALALSRLLVGHPWAAPCYADELSSLLLFDPKVDNLPGHVEMDPEPAPDDDDTSRWAALVSPDLLQAHRDAQVSPRVAACNCLHQLSRIASGRDALQDPFDQQAAGLAGRQLWSELLTLARKPKFCKGKYPAKGPLHRQKMRLWQALCVLSNFDAQERRQRDVELVWSALQDGDVPGVRTYQEAILARFMLENAEFMHTLLLPTLKQFAKRPEGLPSMLLVGARMAIDIEPSQRSALLGTLLPVFSAWTLEHHHATRTFAQAMLYELMRRFPAECGLPEDARLQAAFDFLSSNQDAQRLTSVMEGAVAQFHIDKATSPAGIFHQGVQLIGAADETITFEGAGPSVVERIQAFLMAERAKLRATQRSELETSTPGDLHVSQLDGGSYQRKLQRVDQEPSASNPAANEGSTLIPFDCAVTGSDSALASLDQEVNPTLQDETHVAPGLILVASLLDKAPNIAGLSRTCEVFQAAALVVADRSITTGIDFWRAEGYTCVGCEQTVTSVSLPDYSFGEQTILVLGAEKEGIPPDILDMLDAQVEIPQLGLIRSLNVHVSGAIAAYEYRRQHPGHKDSLVCRS</sequence>
<evidence type="ECO:0000259" key="4">
    <source>
        <dbReference type="Pfam" id="PF00588"/>
    </source>
</evidence>
<dbReference type="GO" id="GO:0030488">
    <property type="term" value="P:tRNA methylation"/>
    <property type="evidence" value="ECO:0007669"/>
    <property type="project" value="InterPro"/>
</dbReference>
<dbReference type="EMBL" id="JALJOV010001475">
    <property type="protein sequence ID" value="KAK9847311.1"/>
    <property type="molecule type" value="Genomic_DNA"/>
</dbReference>
<reference evidence="5 6" key="1">
    <citation type="journal article" date="2024" name="Nat. Commun.">
        <title>Phylogenomics reveals the evolutionary origins of lichenization in chlorophyte algae.</title>
        <authorList>
            <person name="Puginier C."/>
            <person name="Libourel C."/>
            <person name="Otte J."/>
            <person name="Skaloud P."/>
            <person name="Haon M."/>
            <person name="Grisel S."/>
            <person name="Petersen M."/>
            <person name="Berrin J.G."/>
            <person name="Delaux P.M."/>
            <person name="Dal Grande F."/>
            <person name="Keller J."/>
        </authorList>
    </citation>
    <scope>NUCLEOTIDE SEQUENCE [LARGE SCALE GENOMIC DNA]</scope>
    <source>
        <strain evidence="5 6">SAG 2523</strain>
    </source>
</reference>
<dbReference type="AlphaFoldDB" id="A0AAW1SN19"/>
<accession>A0AAW1SN19</accession>
<comment type="caution">
    <text evidence="5">The sequence shown here is derived from an EMBL/GenBank/DDBJ whole genome shotgun (WGS) entry which is preliminary data.</text>
</comment>
<keyword evidence="6" id="KW-1185">Reference proteome</keyword>
<name>A0AAW1SN19_9CHLO</name>
<organism evidence="5 6">
    <name type="scientific">Apatococcus fuscideae</name>
    <dbReference type="NCBI Taxonomy" id="2026836"/>
    <lineage>
        <taxon>Eukaryota</taxon>
        <taxon>Viridiplantae</taxon>
        <taxon>Chlorophyta</taxon>
        <taxon>core chlorophytes</taxon>
        <taxon>Trebouxiophyceae</taxon>
        <taxon>Chlorellales</taxon>
        <taxon>Chlorellaceae</taxon>
        <taxon>Apatococcus</taxon>
    </lineage>
</organism>
<proteinExistence type="predicted"/>
<feature type="compositionally biased region" description="Polar residues" evidence="3">
    <location>
        <begin position="1018"/>
        <end position="1028"/>
    </location>
</feature>
<evidence type="ECO:0000256" key="3">
    <source>
        <dbReference type="SAM" id="MobiDB-lite"/>
    </source>
</evidence>
<dbReference type="InterPro" id="IPR045330">
    <property type="entry name" value="TRM3/TARBP1"/>
</dbReference>
<dbReference type="Gene3D" id="3.40.1280.10">
    <property type="match status" value="1"/>
</dbReference>
<dbReference type="Pfam" id="PF00588">
    <property type="entry name" value="SpoU_methylase"/>
    <property type="match status" value="1"/>
</dbReference>
<dbReference type="InterPro" id="IPR029028">
    <property type="entry name" value="Alpha/beta_knot_MTases"/>
</dbReference>
<dbReference type="Proteomes" id="UP001485043">
    <property type="component" value="Unassembled WGS sequence"/>
</dbReference>
<dbReference type="InterPro" id="IPR044748">
    <property type="entry name" value="Trm3/TARBP1_C"/>
</dbReference>
<dbReference type="GO" id="GO:0016423">
    <property type="term" value="F:tRNA (guanine) methyltransferase activity"/>
    <property type="evidence" value="ECO:0007669"/>
    <property type="project" value="InterPro"/>
</dbReference>
<dbReference type="InterPro" id="IPR029026">
    <property type="entry name" value="tRNA_m1G_MTases_N"/>
</dbReference>
<keyword evidence="2" id="KW-0808">Transferase</keyword>
<dbReference type="CDD" id="cd18091">
    <property type="entry name" value="SpoU-like_TRM3-like"/>
    <property type="match status" value="1"/>
</dbReference>
<protein>
    <recommendedName>
        <fullName evidence="4">tRNA/rRNA methyltransferase SpoU type domain-containing protein</fullName>
    </recommendedName>
</protein>
<dbReference type="PANTHER" id="PTHR12029:SF11">
    <property type="entry name" value="METHYLTRANSFERASE TARBP1-RELATED"/>
    <property type="match status" value="1"/>
</dbReference>
<feature type="region of interest" description="Disordered" evidence="3">
    <location>
        <begin position="1008"/>
        <end position="1028"/>
    </location>
</feature>